<evidence type="ECO:0000313" key="2">
    <source>
        <dbReference type="EMBL" id="HIS47797.1"/>
    </source>
</evidence>
<evidence type="ECO:0000256" key="1">
    <source>
        <dbReference type="SAM" id="MobiDB-lite"/>
    </source>
</evidence>
<gene>
    <name evidence="2" type="ORF">IAB46_09665</name>
</gene>
<proteinExistence type="predicted"/>
<feature type="region of interest" description="Disordered" evidence="1">
    <location>
        <begin position="1"/>
        <end position="31"/>
    </location>
</feature>
<name>A0A9D1F6G6_9FIRM</name>
<reference evidence="2" key="2">
    <citation type="journal article" date="2021" name="PeerJ">
        <title>Extensive microbial diversity within the chicken gut microbiome revealed by metagenomics and culture.</title>
        <authorList>
            <person name="Gilroy R."/>
            <person name="Ravi A."/>
            <person name="Getino M."/>
            <person name="Pursley I."/>
            <person name="Horton D.L."/>
            <person name="Alikhan N.F."/>
            <person name="Baker D."/>
            <person name="Gharbi K."/>
            <person name="Hall N."/>
            <person name="Watson M."/>
            <person name="Adriaenssens E.M."/>
            <person name="Foster-Nyarko E."/>
            <person name="Jarju S."/>
            <person name="Secka A."/>
            <person name="Antonio M."/>
            <person name="Oren A."/>
            <person name="Chaudhuri R.R."/>
            <person name="La Ragione R."/>
            <person name="Hildebrand F."/>
            <person name="Pallen M.J."/>
        </authorList>
    </citation>
    <scope>NUCLEOTIDE SEQUENCE</scope>
    <source>
        <strain evidence="2">CHK178-757</strain>
    </source>
</reference>
<comment type="caution">
    <text evidence="2">The sequence shown here is derived from an EMBL/GenBank/DDBJ whole genome shotgun (WGS) entry which is preliminary data.</text>
</comment>
<dbReference type="EMBL" id="DVIT01000034">
    <property type="protein sequence ID" value="HIS47797.1"/>
    <property type="molecule type" value="Genomic_DNA"/>
</dbReference>
<dbReference type="Proteomes" id="UP000823927">
    <property type="component" value="Unassembled WGS sequence"/>
</dbReference>
<dbReference type="AlphaFoldDB" id="A0A9D1F6G6"/>
<organism evidence="2 3">
    <name type="scientific">Candidatus Scybalocola faecigallinarum</name>
    <dbReference type="NCBI Taxonomy" id="2840941"/>
    <lineage>
        <taxon>Bacteria</taxon>
        <taxon>Bacillati</taxon>
        <taxon>Bacillota</taxon>
        <taxon>Clostridia</taxon>
        <taxon>Lachnospirales</taxon>
        <taxon>Lachnospiraceae</taxon>
        <taxon>Lachnospiraceae incertae sedis</taxon>
        <taxon>Candidatus Scybalocola (ex Gilroy et al. 2021)</taxon>
    </lineage>
</organism>
<reference evidence="2" key="1">
    <citation type="submission" date="2020-10" db="EMBL/GenBank/DDBJ databases">
        <authorList>
            <person name="Gilroy R."/>
        </authorList>
    </citation>
    <scope>NUCLEOTIDE SEQUENCE</scope>
    <source>
        <strain evidence="2">CHK178-757</strain>
    </source>
</reference>
<evidence type="ECO:0000313" key="3">
    <source>
        <dbReference type="Proteomes" id="UP000823927"/>
    </source>
</evidence>
<accession>A0A9D1F6G6</accession>
<protein>
    <submittedName>
        <fullName evidence="2">Uncharacterized protein</fullName>
    </submittedName>
</protein>
<sequence>MMLEEMLKDEREAGKRAGRIEGEKAGSQKTREQLNILAKKLSRQGRLEDVIRATEDEAYFKELCREFGLED</sequence>